<dbReference type="InterPro" id="IPR036465">
    <property type="entry name" value="vWFA_dom_sf"/>
</dbReference>
<evidence type="ECO:0000259" key="1">
    <source>
        <dbReference type="Pfam" id="PF01882"/>
    </source>
</evidence>
<protein>
    <submittedName>
        <fullName evidence="2">DUF58 domain-containing protein</fullName>
    </submittedName>
</protein>
<sequence length="318" mass="35107">MNVTPSNDTAPLIRIDLPALIRLQADARALRLPGSRPVAVRKAGAARSTQKGRGMAFAEVRQYHPGDDIRSIDWRVTARRQTPHTKLYEEERERPLLLICDLGDSLYFGSQGAYKRVRAAQTAGLIAWLGLFAGDQVGGIVFSDHAYEVLRPARRRKAVVRLLDSLVRRQDDHRGDATVDASRRGAGLDEALREARRIAHTGSRVFIISDFINLTPETPGLIAQLARHNTLSALRIVDPLEQHLPDRGRFAIAGPEGPLWFDAGNANFRKAFEAKVAEHEYQVERCFSKAGVGVSSIYTGQQPAQALKTILGPRGRLG</sequence>
<evidence type="ECO:0000313" key="3">
    <source>
        <dbReference type="Proteomes" id="UP000013165"/>
    </source>
</evidence>
<dbReference type="InterPro" id="IPR002881">
    <property type="entry name" value="DUF58"/>
</dbReference>
<dbReference type="SUPFAM" id="SSF53300">
    <property type="entry name" value="vWA-like"/>
    <property type="match status" value="1"/>
</dbReference>
<proteinExistence type="predicted"/>
<dbReference type="PANTHER" id="PTHR33608">
    <property type="entry name" value="BLL2464 PROTEIN"/>
    <property type="match status" value="1"/>
</dbReference>
<organism evidence="2 3">
    <name type="scientific">Marinobacter nanhaiticus D15-8W</name>
    <dbReference type="NCBI Taxonomy" id="626887"/>
    <lineage>
        <taxon>Bacteria</taxon>
        <taxon>Pseudomonadati</taxon>
        <taxon>Pseudomonadota</taxon>
        <taxon>Gammaproteobacteria</taxon>
        <taxon>Pseudomonadales</taxon>
        <taxon>Marinobacteraceae</taxon>
        <taxon>Marinobacter</taxon>
    </lineage>
</organism>
<dbReference type="Gene3D" id="3.40.50.410">
    <property type="entry name" value="von Willebrand factor, type A domain"/>
    <property type="match status" value="1"/>
</dbReference>
<evidence type="ECO:0000313" key="2">
    <source>
        <dbReference type="EMBL" id="ENO17075.1"/>
    </source>
</evidence>
<dbReference type="OrthoDB" id="9776116at2"/>
<name>N6W3F1_9GAMM</name>
<dbReference type="Pfam" id="PF01882">
    <property type="entry name" value="DUF58"/>
    <property type="match status" value="1"/>
</dbReference>
<comment type="caution">
    <text evidence="2">The sequence shown here is derived from an EMBL/GenBank/DDBJ whole genome shotgun (WGS) entry which is preliminary data.</text>
</comment>
<keyword evidence="3" id="KW-1185">Reference proteome</keyword>
<dbReference type="PANTHER" id="PTHR33608:SF12">
    <property type="entry name" value="DUF58 DOMAIN-CONTAINING PROTEIN"/>
    <property type="match status" value="1"/>
</dbReference>
<dbReference type="PATRIC" id="fig|626887.3.peg.283"/>
<dbReference type="EMBL" id="APLQ01000007">
    <property type="protein sequence ID" value="ENO17075.1"/>
    <property type="molecule type" value="Genomic_DNA"/>
</dbReference>
<feature type="domain" description="DUF58" evidence="1">
    <location>
        <begin position="59"/>
        <end position="280"/>
    </location>
</feature>
<dbReference type="HOGENOM" id="CLU_054927_1_0_6"/>
<dbReference type="AlphaFoldDB" id="N6W3F1"/>
<dbReference type="RefSeq" id="WP_004582848.1">
    <property type="nucleotide sequence ID" value="NZ_AP028878.1"/>
</dbReference>
<dbReference type="Proteomes" id="UP000013165">
    <property type="component" value="Unassembled WGS sequence"/>
</dbReference>
<gene>
    <name evidence="2" type="ORF">J057_01509</name>
</gene>
<accession>N6W3F1</accession>
<dbReference type="eggNOG" id="COG1721">
    <property type="taxonomic scope" value="Bacteria"/>
</dbReference>
<dbReference type="STRING" id="626887.J057_01509"/>
<reference evidence="2 3" key="1">
    <citation type="journal article" date="2013" name="Genome Announc.">
        <title>Genome Sequence of the Polycyclic Aromatic Hydrocarbon-Degrading Bacterium Strain Marinobacter nanhaiticus D15-8WT.</title>
        <authorList>
            <person name="Cui Z."/>
            <person name="Gao W."/>
            <person name="Li Q."/>
            <person name="Xu G."/>
            <person name="Zheng L."/>
        </authorList>
    </citation>
    <scope>NUCLEOTIDE SEQUENCE [LARGE SCALE GENOMIC DNA]</scope>
    <source>
        <strain evidence="2 3">D15-8W</strain>
    </source>
</reference>